<keyword evidence="1" id="KW-0812">Transmembrane</keyword>
<sequence length="89" mass="9419">MCQRSCPGRSIDDWDKEIRINGDHGFATVVCCGAQLVVSVSSELGEQVIKKVSITDDSLFAMAATIALLAGPLLWHASGLMLASPQASE</sequence>
<dbReference type="AlphaFoldDB" id="A0AAD5SSD6"/>
<keyword evidence="1" id="KW-0472">Membrane</keyword>
<dbReference type="Proteomes" id="UP001211907">
    <property type="component" value="Unassembled WGS sequence"/>
</dbReference>
<proteinExistence type="predicted"/>
<name>A0AAD5SSD6_9FUNG</name>
<accession>A0AAD5SSD6</accession>
<feature type="transmembrane region" description="Helical" evidence="1">
    <location>
        <begin position="59"/>
        <end position="83"/>
    </location>
</feature>
<evidence type="ECO:0000313" key="3">
    <source>
        <dbReference type="Proteomes" id="UP001211907"/>
    </source>
</evidence>
<protein>
    <submittedName>
        <fullName evidence="2">Uncharacterized protein</fullName>
    </submittedName>
</protein>
<keyword evidence="3" id="KW-1185">Reference proteome</keyword>
<organism evidence="2 3">
    <name type="scientific">Physocladia obscura</name>
    <dbReference type="NCBI Taxonomy" id="109957"/>
    <lineage>
        <taxon>Eukaryota</taxon>
        <taxon>Fungi</taxon>
        <taxon>Fungi incertae sedis</taxon>
        <taxon>Chytridiomycota</taxon>
        <taxon>Chytridiomycota incertae sedis</taxon>
        <taxon>Chytridiomycetes</taxon>
        <taxon>Chytridiales</taxon>
        <taxon>Chytriomycetaceae</taxon>
        <taxon>Physocladia</taxon>
    </lineage>
</organism>
<gene>
    <name evidence="2" type="ORF">HK100_004977</name>
</gene>
<reference evidence="2" key="1">
    <citation type="submission" date="2020-05" db="EMBL/GenBank/DDBJ databases">
        <title>Phylogenomic resolution of chytrid fungi.</title>
        <authorList>
            <person name="Stajich J.E."/>
            <person name="Amses K."/>
            <person name="Simmons R."/>
            <person name="Seto K."/>
            <person name="Myers J."/>
            <person name="Bonds A."/>
            <person name="Quandt C.A."/>
            <person name="Barry K."/>
            <person name="Liu P."/>
            <person name="Grigoriev I."/>
            <person name="Longcore J.E."/>
            <person name="James T.Y."/>
        </authorList>
    </citation>
    <scope>NUCLEOTIDE SEQUENCE</scope>
    <source>
        <strain evidence="2">JEL0513</strain>
    </source>
</reference>
<evidence type="ECO:0000313" key="2">
    <source>
        <dbReference type="EMBL" id="KAJ3098996.1"/>
    </source>
</evidence>
<keyword evidence="1" id="KW-1133">Transmembrane helix</keyword>
<evidence type="ECO:0000256" key="1">
    <source>
        <dbReference type="SAM" id="Phobius"/>
    </source>
</evidence>
<comment type="caution">
    <text evidence="2">The sequence shown here is derived from an EMBL/GenBank/DDBJ whole genome shotgun (WGS) entry which is preliminary data.</text>
</comment>
<dbReference type="EMBL" id="JADGJH010002376">
    <property type="protein sequence ID" value="KAJ3098996.1"/>
    <property type="molecule type" value="Genomic_DNA"/>
</dbReference>
<feature type="non-terminal residue" evidence="2">
    <location>
        <position position="89"/>
    </location>
</feature>